<organism evidence="7 8">
    <name type="scientific">Penicillium malachiteum</name>
    <dbReference type="NCBI Taxonomy" id="1324776"/>
    <lineage>
        <taxon>Eukaryota</taxon>
        <taxon>Fungi</taxon>
        <taxon>Dikarya</taxon>
        <taxon>Ascomycota</taxon>
        <taxon>Pezizomycotina</taxon>
        <taxon>Eurotiomycetes</taxon>
        <taxon>Eurotiomycetidae</taxon>
        <taxon>Eurotiales</taxon>
        <taxon>Aspergillaceae</taxon>
        <taxon>Penicillium</taxon>
    </lineage>
</organism>
<dbReference type="GO" id="GO:0008270">
    <property type="term" value="F:zinc ion binding"/>
    <property type="evidence" value="ECO:0007669"/>
    <property type="project" value="InterPro"/>
</dbReference>
<evidence type="ECO:0000256" key="4">
    <source>
        <dbReference type="ARBA" id="ARBA00023242"/>
    </source>
</evidence>
<keyword evidence="4" id="KW-0539">Nucleus</keyword>
<evidence type="ECO:0000256" key="1">
    <source>
        <dbReference type="ARBA" id="ARBA00023015"/>
    </source>
</evidence>
<dbReference type="SMART" id="SM00066">
    <property type="entry name" value="GAL4"/>
    <property type="match status" value="1"/>
</dbReference>
<dbReference type="AlphaFoldDB" id="A0AAD6HDX4"/>
<dbReference type="PANTHER" id="PTHR37534">
    <property type="entry name" value="TRANSCRIPTIONAL ACTIVATOR PROTEIN UGA3"/>
    <property type="match status" value="1"/>
</dbReference>
<dbReference type="Proteomes" id="UP001215712">
    <property type="component" value="Unassembled WGS sequence"/>
</dbReference>
<proteinExistence type="predicted"/>
<protein>
    <submittedName>
        <fullName evidence="7">Transcriptional regulator family: Fungal Specific TF</fullName>
    </submittedName>
</protein>
<dbReference type="InterPro" id="IPR001138">
    <property type="entry name" value="Zn2Cys6_DnaBD"/>
</dbReference>
<dbReference type="InterPro" id="IPR036864">
    <property type="entry name" value="Zn2-C6_fun-type_DNA-bd_sf"/>
</dbReference>
<feature type="region of interest" description="Disordered" evidence="5">
    <location>
        <begin position="186"/>
        <end position="223"/>
    </location>
</feature>
<dbReference type="Pfam" id="PF00172">
    <property type="entry name" value="Zn_clus"/>
    <property type="match status" value="1"/>
</dbReference>
<dbReference type="GO" id="GO:0000981">
    <property type="term" value="F:DNA-binding transcription factor activity, RNA polymerase II-specific"/>
    <property type="evidence" value="ECO:0007669"/>
    <property type="project" value="InterPro"/>
</dbReference>
<gene>
    <name evidence="7" type="ORF">N7493_009849</name>
</gene>
<sequence length="790" mass="87594">MWGPCDPRSPGLPAETPGFMVFPPSGVNISYGILHAPATPGMRSRTGCLTCRTRKLKCDEQKPECSQCRKGGRECRPSEGIVFRHQQNASMNKDPASTPEGRGNLKGFYSYKNTFDKDSVWLDIPKHVIFVDNSDPYADDLETSLAESMALAQARNQRWGSGSRASDAEAHGLEALSAVASHDRFPYSPLDHPSVSDSVSYPSPSRSRGSAMPPPTSPSMSLSASSNNTNINFLLNPSHSLSPSVDSTALHAVDQRSTSLPSRPAAVHTPIEHQLDCNAESDFEVAFLLRHYSEGPGLWMDLFDLGTYFASYVPVRAMSNPLLKYAACAYAAKQLGRVKVAKAKMSGACSRLAAMETWPGKDDDFIWHGAKYYEKAIQLLMKELQPDAEGPPPLSTPEAFGQWQAAELCGDAQNPRKRRRRLSNSRLSRGVHSDEVLAATAILSVYEFLDATGPAWNRHLSGVKSLLDVAEVGIMPLESRSSDGDSPYHTVRKSSFPKARKAAFWNFARQDYLAAFINECHTRLNTEDLVLWTEAGLQLDHMGFVRPSNMAAAGYPEGDDLMKEDTICNALVWILSKIVNFISSGDNLTMNDSQSVDSGPLGISQQVLLERWYRLEAELDAWYRGLPDTFRASARIEPSHLTHCHSAKEAGDLVTLQEVWHSIPMCASSMQHYHMARILLLINKPHESTSRRNTITLRLQSYRSIEAEIGFHSREIVGIALSRPAGSVRINSLQPLFVSGQCLTDPRERRVNIRLLRAIDADLGWATEYRVQQLLKEWNWDESFLQPAGS</sequence>
<dbReference type="GO" id="GO:0005634">
    <property type="term" value="C:nucleus"/>
    <property type="evidence" value="ECO:0007669"/>
    <property type="project" value="TreeGrafter"/>
</dbReference>
<dbReference type="PANTHER" id="PTHR37534:SF9">
    <property type="entry name" value="ZN(II)2CYS6 TRANSCRIPTION FACTOR (EUROFUNG)"/>
    <property type="match status" value="1"/>
</dbReference>
<feature type="compositionally biased region" description="Low complexity" evidence="5">
    <location>
        <begin position="193"/>
        <end position="211"/>
    </location>
</feature>
<dbReference type="GO" id="GO:0045944">
    <property type="term" value="P:positive regulation of transcription by RNA polymerase II"/>
    <property type="evidence" value="ECO:0007669"/>
    <property type="project" value="TreeGrafter"/>
</dbReference>
<name>A0AAD6HDX4_9EURO</name>
<evidence type="ECO:0000313" key="7">
    <source>
        <dbReference type="EMBL" id="KAJ5709558.1"/>
    </source>
</evidence>
<keyword evidence="3" id="KW-0804">Transcription</keyword>
<dbReference type="PROSITE" id="PS50048">
    <property type="entry name" value="ZN2_CY6_FUNGAL_2"/>
    <property type="match status" value="1"/>
</dbReference>
<dbReference type="SUPFAM" id="SSF57701">
    <property type="entry name" value="Zn2/Cys6 DNA-binding domain"/>
    <property type="match status" value="1"/>
</dbReference>
<feature type="domain" description="Zn(2)-C6 fungal-type" evidence="6">
    <location>
        <begin position="47"/>
        <end position="75"/>
    </location>
</feature>
<evidence type="ECO:0000259" key="6">
    <source>
        <dbReference type="PROSITE" id="PS50048"/>
    </source>
</evidence>
<evidence type="ECO:0000256" key="3">
    <source>
        <dbReference type="ARBA" id="ARBA00023163"/>
    </source>
</evidence>
<dbReference type="Gene3D" id="4.10.240.10">
    <property type="entry name" value="Zn(2)-C6 fungal-type DNA-binding domain"/>
    <property type="match status" value="1"/>
</dbReference>
<keyword evidence="8" id="KW-1185">Reference proteome</keyword>
<comment type="caution">
    <text evidence="7">The sequence shown here is derived from an EMBL/GenBank/DDBJ whole genome shotgun (WGS) entry which is preliminary data.</text>
</comment>
<evidence type="ECO:0000313" key="8">
    <source>
        <dbReference type="Proteomes" id="UP001215712"/>
    </source>
</evidence>
<reference evidence="7" key="2">
    <citation type="submission" date="2023-01" db="EMBL/GenBank/DDBJ databases">
        <authorList>
            <person name="Petersen C."/>
        </authorList>
    </citation>
    <scope>NUCLEOTIDE SEQUENCE</scope>
    <source>
        <strain evidence="7">IBT 17514</strain>
    </source>
</reference>
<dbReference type="GO" id="GO:0000976">
    <property type="term" value="F:transcription cis-regulatory region binding"/>
    <property type="evidence" value="ECO:0007669"/>
    <property type="project" value="TreeGrafter"/>
</dbReference>
<dbReference type="EMBL" id="JAQJAN010000018">
    <property type="protein sequence ID" value="KAJ5709558.1"/>
    <property type="molecule type" value="Genomic_DNA"/>
</dbReference>
<keyword evidence="2" id="KW-0238">DNA-binding</keyword>
<evidence type="ECO:0000256" key="2">
    <source>
        <dbReference type="ARBA" id="ARBA00023125"/>
    </source>
</evidence>
<evidence type="ECO:0000256" key="5">
    <source>
        <dbReference type="SAM" id="MobiDB-lite"/>
    </source>
</evidence>
<accession>A0AAD6HDX4</accession>
<keyword evidence="1" id="KW-0805">Transcription regulation</keyword>
<dbReference type="CDD" id="cd00067">
    <property type="entry name" value="GAL4"/>
    <property type="match status" value="1"/>
</dbReference>
<reference evidence="7" key="1">
    <citation type="journal article" date="2023" name="IMA Fungus">
        <title>Comparative genomic study of the Penicillium genus elucidates a diverse pangenome and 15 lateral gene transfer events.</title>
        <authorList>
            <person name="Petersen C."/>
            <person name="Sorensen T."/>
            <person name="Nielsen M.R."/>
            <person name="Sondergaard T.E."/>
            <person name="Sorensen J.L."/>
            <person name="Fitzpatrick D.A."/>
            <person name="Frisvad J.C."/>
            <person name="Nielsen K.L."/>
        </authorList>
    </citation>
    <scope>NUCLEOTIDE SEQUENCE</scope>
    <source>
        <strain evidence="7">IBT 17514</strain>
    </source>
</reference>
<dbReference type="PROSITE" id="PS00463">
    <property type="entry name" value="ZN2_CY6_FUNGAL_1"/>
    <property type="match status" value="1"/>
</dbReference>